<gene>
    <name evidence="6" type="ORF">FHS12_001943</name>
</gene>
<evidence type="ECO:0000256" key="3">
    <source>
        <dbReference type="ARBA" id="ARBA00022741"/>
    </source>
</evidence>
<dbReference type="PROSITE" id="PS00211">
    <property type="entry name" value="ABC_TRANSPORTER_1"/>
    <property type="match status" value="1"/>
</dbReference>
<dbReference type="EMBL" id="JACHXG010000004">
    <property type="protein sequence ID" value="MBB3088997.1"/>
    <property type="molecule type" value="Genomic_DNA"/>
</dbReference>
<dbReference type="GO" id="GO:0005524">
    <property type="term" value="F:ATP binding"/>
    <property type="evidence" value="ECO:0007669"/>
    <property type="project" value="UniProtKB-KW"/>
</dbReference>
<dbReference type="InterPro" id="IPR003439">
    <property type="entry name" value="ABC_transporter-like_ATP-bd"/>
</dbReference>
<comment type="caution">
    <text evidence="6">The sequence shown here is derived from an EMBL/GenBank/DDBJ whole genome shotgun (WGS) entry which is preliminary data.</text>
</comment>
<keyword evidence="3" id="KW-0547">Nucleotide-binding</keyword>
<reference evidence="6 7" key="1">
    <citation type="submission" date="2020-08" db="EMBL/GenBank/DDBJ databases">
        <title>Genomic Encyclopedia of Type Strains, Phase III (KMG-III): the genomes of soil and plant-associated and newly described type strains.</title>
        <authorList>
            <person name="Whitman W."/>
        </authorList>
    </citation>
    <scope>NUCLEOTIDE SEQUENCE [LARGE SCALE GENOMIC DNA]</scope>
    <source>
        <strain evidence="6 7">CECT 3302</strain>
    </source>
</reference>
<evidence type="ECO:0000256" key="1">
    <source>
        <dbReference type="ARBA" id="ARBA00005417"/>
    </source>
</evidence>
<dbReference type="GO" id="GO:0015833">
    <property type="term" value="P:peptide transport"/>
    <property type="evidence" value="ECO:0007669"/>
    <property type="project" value="InterPro"/>
</dbReference>
<dbReference type="GO" id="GO:0055085">
    <property type="term" value="P:transmembrane transport"/>
    <property type="evidence" value="ECO:0007669"/>
    <property type="project" value="UniProtKB-ARBA"/>
</dbReference>
<dbReference type="InterPro" id="IPR027417">
    <property type="entry name" value="P-loop_NTPase"/>
</dbReference>
<evidence type="ECO:0000256" key="4">
    <source>
        <dbReference type="ARBA" id="ARBA00022840"/>
    </source>
</evidence>
<dbReference type="FunFam" id="3.40.50.300:FF:000016">
    <property type="entry name" value="Oligopeptide ABC transporter ATP-binding component"/>
    <property type="match status" value="1"/>
</dbReference>
<dbReference type="InterPro" id="IPR013563">
    <property type="entry name" value="Oligopep_ABC_C"/>
</dbReference>
<dbReference type="Pfam" id="PF00005">
    <property type="entry name" value="ABC_tran"/>
    <property type="match status" value="1"/>
</dbReference>
<organism evidence="6 7">
    <name type="scientific">Nocardioides albus</name>
    <dbReference type="NCBI Taxonomy" id="1841"/>
    <lineage>
        <taxon>Bacteria</taxon>
        <taxon>Bacillati</taxon>
        <taxon>Actinomycetota</taxon>
        <taxon>Actinomycetes</taxon>
        <taxon>Propionibacteriales</taxon>
        <taxon>Nocardioidaceae</taxon>
        <taxon>Nocardioides</taxon>
    </lineage>
</organism>
<dbReference type="Gene3D" id="3.40.50.300">
    <property type="entry name" value="P-loop containing nucleotide triphosphate hydrolases"/>
    <property type="match status" value="1"/>
</dbReference>
<dbReference type="NCBIfam" id="TIGR01727">
    <property type="entry name" value="oligo_HPY"/>
    <property type="match status" value="1"/>
</dbReference>
<dbReference type="AlphaFoldDB" id="A0A7W5A3I5"/>
<dbReference type="SMART" id="SM00382">
    <property type="entry name" value="AAA"/>
    <property type="match status" value="1"/>
</dbReference>
<dbReference type="InterPro" id="IPR003593">
    <property type="entry name" value="AAA+_ATPase"/>
</dbReference>
<proteinExistence type="inferred from homology"/>
<dbReference type="Proteomes" id="UP000577707">
    <property type="component" value="Unassembled WGS sequence"/>
</dbReference>
<comment type="similarity">
    <text evidence="1">Belongs to the ABC transporter superfamily.</text>
</comment>
<dbReference type="RefSeq" id="WP_183544651.1">
    <property type="nucleotide sequence ID" value="NZ_BMQT01000002.1"/>
</dbReference>
<feature type="domain" description="ABC transporter" evidence="5">
    <location>
        <begin position="23"/>
        <end position="265"/>
    </location>
</feature>
<dbReference type="PANTHER" id="PTHR43776:SF7">
    <property type="entry name" value="D,D-DIPEPTIDE TRANSPORT ATP-BINDING PROTEIN DDPF-RELATED"/>
    <property type="match status" value="1"/>
</dbReference>
<keyword evidence="2" id="KW-0813">Transport</keyword>
<evidence type="ECO:0000259" key="5">
    <source>
        <dbReference type="PROSITE" id="PS50893"/>
    </source>
</evidence>
<protein>
    <submittedName>
        <fullName evidence="6">Oligopeptide/dipeptide ABC transporter ATP-binding protein</fullName>
    </submittedName>
</protein>
<accession>A0A7W5A3I5</accession>
<dbReference type="InterPro" id="IPR017871">
    <property type="entry name" value="ABC_transporter-like_CS"/>
</dbReference>
<keyword evidence="4 6" id="KW-0067">ATP-binding</keyword>
<dbReference type="SUPFAM" id="SSF52540">
    <property type="entry name" value="P-loop containing nucleoside triphosphate hydrolases"/>
    <property type="match status" value="1"/>
</dbReference>
<evidence type="ECO:0000313" key="7">
    <source>
        <dbReference type="Proteomes" id="UP000577707"/>
    </source>
</evidence>
<dbReference type="CDD" id="cd03257">
    <property type="entry name" value="ABC_NikE_OppD_transporters"/>
    <property type="match status" value="1"/>
</dbReference>
<evidence type="ECO:0000256" key="2">
    <source>
        <dbReference type="ARBA" id="ARBA00022448"/>
    </source>
</evidence>
<name>A0A7W5A3I5_9ACTN</name>
<dbReference type="GO" id="GO:0016887">
    <property type="term" value="F:ATP hydrolysis activity"/>
    <property type="evidence" value="ECO:0007669"/>
    <property type="project" value="InterPro"/>
</dbReference>
<sequence length="344" mass="37695">MSALQKGPDEAAGGERRAPLLELRQVSVRYPVGGRRRLTAVDAVDLRVHEGETLGIIGESGSGKSTIARAVLGLAPVSSGKLLWQGEDVSGFDRAQRREFVQAVQMVFQDPHSALDPRRTIAQSVREPLDVMRRGVRGSRQEVAMQALADVGLTAEIAGRYPHQLSGGQKQRANIARALVTRPRLLICDESVAALDVALQAEILNLLQDLKVNYQLTIMFISHDLSVVAHLADRMNVVYLGQVVEDATTTSMVDQPRHPYSEALLSAQPHVNLHEETNRIVLTGDIPSPLDPPPGCRFHTRCQHAIDRCATTTPELTEALPDHWAACLRTEELYGLTGRAKELI</sequence>
<dbReference type="Pfam" id="PF08352">
    <property type="entry name" value="oligo_HPY"/>
    <property type="match status" value="1"/>
</dbReference>
<dbReference type="PROSITE" id="PS50893">
    <property type="entry name" value="ABC_TRANSPORTER_2"/>
    <property type="match status" value="1"/>
</dbReference>
<keyword evidence="7" id="KW-1185">Reference proteome</keyword>
<dbReference type="PANTHER" id="PTHR43776">
    <property type="entry name" value="TRANSPORT ATP-BINDING PROTEIN"/>
    <property type="match status" value="1"/>
</dbReference>
<dbReference type="InterPro" id="IPR050319">
    <property type="entry name" value="ABC_transp_ATP-bind"/>
</dbReference>
<evidence type="ECO:0000313" key="6">
    <source>
        <dbReference type="EMBL" id="MBB3088997.1"/>
    </source>
</evidence>